<dbReference type="Pfam" id="PF00578">
    <property type="entry name" value="AhpC-TSA"/>
    <property type="match status" value="1"/>
</dbReference>
<name>A0A3B7MS85_9BACT</name>
<proteinExistence type="predicted"/>
<dbReference type="Gene3D" id="3.40.30.10">
    <property type="entry name" value="Glutaredoxin"/>
    <property type="match status" value="1"/>
</dbReference>
<protein>
    <submittedName>
        <fullName evidence="2">Thioredoxin</fullName>
    </submittedName>
</protein>
<sequence>MIPALKFPLMKKWFLTVVPLLFVLMAVTQTDTVYPYKRFPTVPPFSLLQADSSLLTKAQLKKGPVLVMFFSPSCDHCQHQVSDMLKRMAEFKNTQFVLATYQPFEEMVEFISTYELSKHPNIKVGRDEKFVLPPFYHIQSLPFLAVYNKKGDLVNTWQGNVPVDDLLKALH</sequence>
<dbReference type="AlphaFoldDB" id="A0A3B7MS85"/>
<dbReference type="PROSITE" id="PS51352">
    <property type="entry name" value="THIOREDOXIN_2"/>
    <property type="match status" value="1"/>
</dbReference>
<keyword evidence="3" id="KW-1185">Reference proteome</keyword>
<dbReference type="GO" id="GO:0016491">
    <property type="term" value="F:oxidoreductase activity"/>
    <property type="evidence" value="ECO:0007669"/>
    <property type="project" value="InterPro"/>
</dbReference>
<dbReference type="KEGG" id="pseg:D3H65_20150"/>
<feature type="domain" description="Thioredoxin" evidence="1">
    <location>
        <begin position="36"/>
        <end position="171"/>
    </location>
</feature>
<dbReference type="InterPro" id="IPR000866">
    <property type="entry name" value="AhpC/TSA"/>
</dbReference>
<accession>A0A3B7MS85</accession>
<dbReference type="InterPro" id="IPR036249">
    <property type="entry name" value="Thioredoxin-like_sf"/>
</dbReference>
<gene>
    <name evidence="2" type="ORF">D3H65_20150</name>
</gene>
<evidence type="ECO:0000259" key="1">
    <source>
        <dbReference type="PROSITE" id="PS51352"/>
    </source>
</evidence>
<dbReference type="SUPFAM" id="SSF52833">
    <property type="entry name" value="Thioredoxin-like"/>
    <property type="match status" value="1"/>
</dbReference>
<reference evidence="2 3" key="1">
    <citation type="submission" date="2018-09" db="EMBL/GenBank/DDBJ databases">
        <title>Genome sequencing of strain 6GH32-13.</title>
        <authorList>
            <person name="Weon H.-Y."/>
            <person name="Heo J."/>
            <person name="Kwon S.-W."/>
        </authorList>
    </citation>
    <scope>NUCLEOTIDE SEQUENCE [LARGE SCALE GENOMIC DNA]</scope>
    <source>
        <strain evidence="2 3">5GH32-13</strain>
    </source>
</reference>
<dbReference type="Proteomes" id="UP000263900">
    <property type="component" value="Chromosome"/>
</dbReference>
<evidence type="ECO:0000313" key="2">
    <source>
        <dbReference type="EMBL" id="AXY76159.1"/>
    </source>
</evidence>
<dbReference type="InterPro" id="IPR013766">
    <property type="entry name" value="Thioredoxin_domain"/>
</dbReference>
<dbReference type="OrthoDB" id="662072at2"/>
<evidence type="ECO:0000313" key="3">
    <source>
        <dbReference type="Proteomes" id="UP000263900"/>
    </source>
</evidence>
<organism evidence="2 3">
    <name type="scientific">Paraflavitalea soli</name>
    <dbReference type="NCBI Taxonomy" id="2315862"/>
    <lineage>
        <taxon>Bacteria</taxon>
        <taxon>Pseudomonadati</taxon>
        <taxon>Bacteroidota</taxon>
        <taxon>Chitinophagia</taxon>
        <taxon>Chitinophagales</taxon>
        <taxon>Chitinophagaceae</taxon>
        <taxon>Paraflavitalea</taxon>
    </lineage>
</organism>
<dbReference type="EMBL" id="CP032157">
    <property type="protein sequence ID" value="AXY76159.1"/>
    <property type="molecule type" value="Genomic_DNA"/>
</dbReference>
<dbReference type="GO" id="GO:0016209">
    <property type="term" value="F:antioxidant activity"/>
    <property type="evidence" value="ECO:0007669"/>
    <property type="project" value="InterPro"/>
</dbReference>